<keyword evidence="1" id="KW-1133">Transmembrane helix</keyword>
<evidence type="ECO:0000313" key="3">
    <source>
        <dbReference type="Proteomes" id="UP000826195"/>
    </source>
</evidence>
<protein>
    <submittedName>
        <fullName evidence="2">Uncharacterized protein</fullName>
    </submittedName>
</protein>
<dbReference type="EMBL" id="JAHXZJ010000001">
    <property type="protein sequence ID" value="KAH0567888.1"/>
    <property type="molecule type" value="Genomic_DNA"/>
</dbReference>
<evidence type="ECO:0000313" key="2">
    <source>
        <dbReference type="EMBL" id="KAH0567888.1"/>
    </source>
</evidence>
<gene>
    <name evidence="2" type="ORF">KQX54_015802</name>
</gene>
<feature type="transmembrane region" description="Helical" evidence="1">
    <location>
        <begin position="122"/>
        <end position="142"/>
    </location>
</feature>
<comment type="caution">
    <text evidence="2">The sequence shown here is derived from an EMBL/GenBank/DDBJ whole genome shotgun (WGS) entry which is preliminary data.</text>
</comment>
<keyword evidence="3" id="KW-1185">Reference proteome</keyword>
<sequence length="160" mass="18336">MTANSPRNYNSKTYVIFICLVTLVEEEFCMLSTLKFEVALEKLTKEFDSGWRNLLREYIVKPPVANQNEGARRGFFLAITELPGKLEAVFIEDNFYIVYGTIFWISYRGFIPVKSSSSLTPLHFLSVFLLAALVFLAVKTLACEFDFVQVLLPSRFASRH</sequence>
<name>A0AAV7ISY3_COTGL</name>
<keyword evidence="1" id="KW-0472">Membrane</keyword>
<keyword evidence="1" id="KW-0812">Transmembrane</keyword>
<organism evidence="2 3">
    <name type="scientific">Cotesia glomerata</name>
    <name type="common">Lepidopteran parasitic wasp</name>
    <name type="synonym">Apanteles glomeratus</name>
    <dbReference type="NCBI Taxonomy" id="32391"/>
    <lineage>
        <taxon>Eukaryota</taxon>
        <taxon>Metazoa</taxon>
        <taxon>Ecdysozoa</taxon>
        <taxon>Arthropoda</taxon>
        <taxon>Hexapoda</taxon>
        <taxon>Insecta</taxon>
        <taxon>Pterygota</taxon>
        <taxon>Neoptera</taxon>
        <taxon>Endopterygota</taxon>
        <taxon>Hymenoptera</taxon>
        <taxon>Apocrita</taxon>
        <taxon>Ichneumonoidea</taxon>
        <taxon>Braconidae</taxon>
        <taxon>Microgastrinae</taxon>
        <taxon>Cotesia</taxon>
    </lineage>
</organism>
<accession>A0AAV7ISY3</accession>
<proteinExistence type="predicted"/>
<evidence type="ECO:0000256" key="1">
    <source>
        <dbReference type="SAM" id="Phobius"/>
    </source>
</evidence>
<dbReference type="AlphaFoldDB" id="A0AAV7ISY3"/>
<feature type="transmembrane region" description="Helical" evidence="1">
    <location>
        <begin position="94"/>
        <end position="110"/>
    </location>
</feature>
<reference evidence="2 3" key="1">
    <citation type="journal article" date="2021" name="J. Hered.">
        <title>A chromosome-level genome assembly of the parasitoid wasp, Cotesia glomerata (Hymenoptera: Braconidae).</title>
        <authorList>
            <person name="Pinto B.J."/>
            <person name="Weis J.J."/>
            <person name="Gamble T."/>
            <person name="Ode P.J."/>
            <person name="Paul R."/>
            <person name="Zaspel J.M."/>
        </authorList>
    </citation>
    <scope>NUCLEOTIDE SEQUENCE [LARGE SCALE GENOMIC DNA]</scope>
    <source>
        <strain evidence="2">CgM1</strain>
    </source>
</reference>
<dbReference type="Proteomes" id="UP000826195">
    <property type="component" value="Unassembled WGS sequence"/>
</dbReference>